<sequence length="137" mass="15252">MTIKGNGVFQAVRIVAQENRFTPRAPQTICRHVPTTDAPGIRLHLPGNRHHDRLGRHGPQAMVPTMTKPTFTVGIGQYADMYDLHLAAVGALRKAGLEDHARELRQRGMDAPSWYDMLVLIGEYLDVDLEPCSRGRG</sequence>
<dbReference type="Proteomes" id="UP000009071">
    <property type="component" value="Plasmid pDMC1"/>
</dbReference>
<dbReference type="AlphaFoldDB" id="C4XUL6"/>
<proteinExistence type="predicted"/>
<accession>C4XUL6</accession>
<name>C4XUL6_SOLM1</name>
<geneLocation type="plasmid" evidence="1 2">
    <name>pDMC1</name>
</geneLocation>
<dbReference type="KEGG" id="dma:DMR_p1_00510"/>
<evidence type="ECO:0000313" key="2">
    <source>
        <dbReference type="Proteomes" id="UP000009071"/>
    </source>
</evidence>
<dbReference type="HOGENOM" id="CLU_1861971_0_0_7"/>
<keyword evidence="1" id="KW-0614">Plasmid</keyword>
<dbReference type="EMBL" id="AP010905">
    <property type="protein sequence ID" value="BAH73467.1"/>
    <property type="molecule type" value="Genomic_DNA"/>
</dbReference>
<dbReference type="eggNOG" id="ENOG50312YI">
    <property type="taxonomic scope" value="Bacteria"/>
</dbReference>
<evidence type="ECO:0000313" key="1">
    <source>
        <dbReference type="EMBL" id="BAH73467.1"/>
    </source>
</evidence>
<keyword evidence="2" id="KW-1185">Reference proteome</keyword>
<gene>
    <name evidence="1" type="ordered locus">DMR_p1_00510</name>
</gene>
<organism evidence="1 2">
    <name type="scientific">Solidesulfovibrio magneticus (strain ATCC 700980 / DSM 13731 / RS-1)</name>
    <name type="common">Desulfovibrio magneticus</name>
    <dbReference type="NCBI Taxonomy" id="573370"/>
    <lineage>
        <taxon>Bacteria</taxon>
        <taxon>Pseudomonadati</taxon>
        <taxon>Thermodesulfobacteriota</taxon>
        <taxon>Desulfovibrionia</taxon>
        <taxon>Desulfovibrionales</taxon>
        <taxon>Desulfovibrionaceae</taxon>
        <taxon>Solidesulfovibrio</taxon>
    </lineage>
</organism>
<protein>
    <submittedName>
        <fullName evidence="1">Uncharacterized protein</fullName>
    </submittedName>
</protein>
<reference evidence="1 2" key="1">
    <citation type="journal article" date="2009" name="Genome Res.">
        <title>Whole genome sequence of Desulfovibrio magneticus strain RS-1 revealed common gene clusters in magnetotactic bacteria.</title>
        <authorList>
            <person name="Nakazawa H."/>
            <person name="Arakaki A."/>
            <person name="Narita-Yamada S."/>
            <person name="Yashiro I."/>
            <person name="Jinno K."/>
            <person name="Aoki N."/>
            <person name="Tsuruyama A."/>
            <person name="Okamura Y."/>
            <person name="Tanikawa S."/>
            <person name="Fujita N."/>
            <person name="Takeyama H."/>
            <person name="Matsunaga T."/>
        </authorList>
    </citation>
    <scope>NUCLEOTIDE SEQUENCE [LARGE SCALE GENOMIC DNA]</scope>
    <source>
        <strain evidence="2">ATCC 700980 / DSM 13731 / RS-1</strain>
    </source>
</reference>